<dbReference type="Proteomes" id="UP001176940">
    <property type="component" value="Unassembled WGS sequence"/>
</dbReference>
<evidence type="ECO:0000256" key="1">
    <source>
        <dbReference type="SAM" id="MobiDB-lite"/>
    </source>
</evidence>
<evidence type="ECO:0000313" key="4">
    <source>
        <dbReference type="Proteomes" id="UP001176940"/>
    </source>
</evidence>
<name>A0ABN9MCC2_9NEOB</name>
<keyword evidence="4" id="KW-1185">Reference proteome</keyword>
<dbReference type="PANTHER" id="PTHR21301">
    <property type="entry name" value="REVERSE TRANSCRIPTASE"/>
    <property type="match status" value="1"/>
</dbReference>
<organism evidence="3 4">
    <name type="scientific">Ranitomeya imitator</name>
    <name type="common">mimic poison frog</name>
    <dbReference type="NCBI Taxonomy" id="111125"/>
    <lineage>
        <taxon>Eukaryota</taxon>
        <taxon>Metazoa</taxon>
        <taxon>Chordata</taxon>
        <taxon>Craniata</taxon>
        <taxon>Vertebrata</taxon>
        <taxon>Euteleostomi</taxon>
        <taxon>Amphibia</taxon>
        <taxon>Batrachia</taxon>
        <taxon>Anura</taxon>
        <taxon>Neobatrachia</taxon>
        <taxon>Hyloidea</taxon>
        <taxon>Dendrobatidae</taxon>
        <taxon>Dendrobatinae</taxon>
        <taxon>Ranitomeya</taxon>
    </lineage>
</organism>
<protein>
    <recommendedName>
        <fullName evidence="2">Reverse transcriptase domain-containing protein</fullName>
    </recommendedName>
</protein>
<sequence length="655" mass="74911">MVHGLRPPSAKNLPLPKSKEEIGERGRTGRAHGSATLLKIKDVLENKKVLGQYECQQLHDQVTNGTIPATGIQKEADRLQAVIMANTGPPLSNNFLRINFLENKCKSLVAVLHNRPHMAEGLVQTDQQVFRDLLQLLQENNPDDGKDSRLFRNKSKLTIRDIVALRPGTSFLGNLSGEERRALGDLRSNKDFLIKEADKGGNVVLWPHSLYLEEAHRQLGNDRFYKKLPSDPTAVFAVKFRHLLERARDLGIISHHEFEFMWVEIPVTATFYMLPKIHNDSQRPPGRPIVAGIGSLCEKACMYVDHFLQPLTRSLPSFVLDTSHFIRICREVSLPPNFLLVTCDVESLYSNISHDDGITATLYFLDQLGHSDRMHDSLVVDLLEFIMRHNFFLFDRTYYLQVSGVAMGARCAPAVANLFLGWWEATMVYPLEEFKRHVCHWSRYIDDLFFIWTGSIDECRNFITSLNRNSHNIVLTYSFSSTVVTFLDLQVMIRDGSLHTKLFRKPTATNCLLDYRSFHPMHTRNGVPVGQFLRTRRNCTSDEDFHQEALSLTNRFRQRHYPRRSISVAFQRANSHTQESLLVPQNKHLRLMNWSAHISPDEAWFAGRYAWGITSPVIEGYSLRHFESNGSLGRDGLPAEIEAAGHVVLWDCQCH</sequence>
<feature type="compositionally biased region" description="Basic and acidic residues" evidence="1">
    <location>
        <begin position="17"/>
        <end position="27"/>
    </location>
</feature>
<evidence type="ECO:0000259" key="2">
    <source>
        <dbReference type="PROSITE" id="PS50878"/>
    </source>
</evidence>
<dbReference type="InterPro" id="IPR058912">
    <property type="entry name" value="HTH_animal"/>
</dbReference>
<dbReference type="PANTHER" id="PTHR21301:SF13">
    <property type="match status" value="1"/>
</dbReference>
<dbReference type="Pfam" id="PF26215">
    <property type="entry name" value="HTH_animal"/>
    <property type="match status" value="1"/>
</dbReference>
<feature type="region of interest" description="Disordered" evidence="1">
    <location>
        <begin position="1"/>
        <end position="30"/>
    </location>
</feature>
<proteinExistence type="predicted"/>
<comment type="caution">
    <text evidence="3">The sequence shown here is derived from an EMBL/GenBank/DDBJ whole genome shotgun (WGS) entry which is preliminary data.</text>
</comment>
<reference evidence="3" key="1">
    <citation type="submission" date="2023-07" db="EMBL/GenBank/DDBJ databases">
        <authorList>
            <person name="Stuckert A."/>
        </authorList>
    </citation>
    <scope>NUCLEOTIDE SEQUENCE</scope>
</reference>
<accession>A0ABN9MCC2</accession>
<feature type="domain" description="Reverse transcriptase" evidence="2">
    <location>
        <begin position="255"/>
        <end position="529"/>
    </location>
</feature>
<dbReference type="PROSITE" id="PS50878">
    <property type="entry name" value="RT_POL"/>
    <property type="match status" value="1"/>
</dbReference>
<dbReference type="InterPro" id="IPR000477">
    <property type="entry name" value="RT_dom"/>
</dbReference>
<dbReference type="EMBL" id="CAUEEQ010053616">
    <property type="protein sequence ID" value="CAJ0961852.1"/>
    <property type="molecule type" value="Genomic_DNA"/>
</dbReference>
<gene>
    <name evidence="3" type="ORF">RIMI_LOCUS17960150</name>
</gene>
<evidence type="ECO:0000313" key="3">
    <source>
        <dbReference type="EMBL" id="CAJ0961852.1"/>
    </source>
</evidence>